<dbReference type="GO" id="GO:0000428">
    <property type="term" value="C:DNA-directed RNA polymerase complex"/>
    <property type="evidence" value="ECO:0007669"/>
    <property type="project" value="UniProtKB-KW"/>
</dbReference>
<evidence type="ECO:0008006" key="6">
    <source>
        <dbReference type="Google" id="ProtNLM"/>
    </source>
</evidence>
<keyword evidence="1" id="KW-0240">DNA-directed RNA polymerase</keyword>
<sequence>MAGMPIRCFQCGSVVGNKWELFWKLTGIDPENGFKVPVTDETSKAPAKKYMPIQNAIDALNIEKRCCRQMFLTCIEYKD</sequence>
<dbReference type="GO" id="GO:0008270">
    <property type="term" value="F:zinc ion binding"/>
    <property type="evidence" value="ECO:0007669"/>
    <property type="project" value="TreeGrafter"/>
</dbReference>
<evidence type="ECO:0000256" key="3">
    <source>
        <dbReference type="ARBA" id="ARBA00022833"/>
    </source>
</evidence>
<organism evidence="5">
    <name type="scientific">viral metagenome</name>
    <dbReference type="NCBI Taxonomy" id="1070528"/>
    <lineage>
        <taxon>unclassified sequences</taxon>
        <taxon>metagenomes</taxon>
        <taxon>organismal metagenomes</taxon>
    </lineage>
</organism>
<name>A0A6C0JWC2_9ZZZZ</name>
<evidence type="ECO:0000256" key="2">
    <source>
        <dbReference type="ARBA" id="ARBA00022723"/>
    </source>
</evidence>
<evidence type="ECO:0000313" key="5">
    <source>
        <dbReference type="EMBL" id="QHU08024.1"/>
    </source>
</evidence>
<dbReference type="GO" id="GO:0003677">
    <property type="term" value="F:DNA binding"/>
    <property type="evidence" value="ECO:0007669"/>
    <property type="project" value="InterPro"/>
</dbReference>
<dbReference type="GO" id="GO:0003899">
    <property type="term" value="F:DNA-directed RNA polymerase activity"/>
    <property type="evidence" value="ECO:0007669"/>
    <property type="project" value="InterPro"/>
</dbReference>
<reference evidence="5" key="1">
    <citation type="journal article" date="2020" name="Nature">
        <title>Giant virus diversity and host interactions through global metagenomics.</title>
        <authorList>
            <person name="Schulz F."/>
            <person name="Roux S."/>
            <person name="Paez-Espino D."/>
            <person name="Jungbluth S."/>
            <person name="Walsh D.A."/>
            <person name="Denef V.J."/>
            <person name="McMahon K.D."/>
            <person name="Konstantinidis K.T."/>
            <person name="Eloe-Fadrosh E.A."/>
            <person name="Kyrpides N.C."/>
            <person name="Woyke T."/>
        </authorList>
    </citation>
    <scope>NUCLEOTIDE SEQUENCE</scope>
    <source>
        <strain evidence="5">GVMAG-S-1062768-28</strain>
    </source>
</reference>
<dbReference type="InterPro" id="IPR023580">
    <property type="entry name" value="RNA_pol_su_RPB10"/>
</dbReference>
<dbReference type="SUPFAM" id="SSF46924">
    <property type="entry name" value="RNA polymerase subunit RPB10"/>
    <property type="match status" value="1"/>
</dbReference>
<evidence type="ECO:0000256" key="1">
    <source>
        <dbReference type="ARBA" id="ARBA00022478"/>
    </source>
</evidence>
<dbReference type="EMBL" id="MN740694">
    <property type="protein sequence ID" value="QHU08024.1"/>
    <property type="molecule type" value="Genomic_DNA"/>
</dbReference>
<accession>A0A6C0JWC2</accession>
<proteinExistence type="predicted"/>
<dbReference type="PANTHER" id="PTHR23431:SF3">
    <property type="entry name" value="DNA-DIRECTED RNA POLYMERASES I, II, AND III SUBUNIT RPABC5"/>
    <property type="match status" value="1"/>
</dbReference>
<keyword evidence="4" id="KW-0804">Transcription</keyword>
<keyword evidence="3" id="KW-0862">Zinc</keyword>
<dbReference type="AlphaFoldDB" id="A0A6C0JWC2"/>
<dbReference type="Gene3D" id="1.10.10.60">
    <property type="entry name" value="Homeodomain-like"/>
    <property type="match status" value="1"/>
</dbReference>
<keyword evidence="2" id="KW-0479">Metal-binding</keyword>
<evidence type="ECO:0000256" key="4">
    <source>
        <dbReference type="ARBA" id="ARBA00023163"/>
    </source>
</evidence>
<dbReference type="GO" id="GO:0006351">
    <property type="term" value="P:DNA-templated transcription"/>
    <property type="evidence" value="ECO:0007669"/>
    <property type="project" value="InterPro"/>
</dbReference>
<dbReference type="Pfam" id="PF01194">
    <property type="entry name" value="RNA_pol_N"/>
    <property type="match status" value="1"/>
</dbReference>
<protein>
    <recommendedName>
        <fullName evidence="6">DNA-directed RNA polymerase</fullName>
    </recommendedName>
</protein>
<dbReference type="PANTHER" id="PTHR23431">
    <property type="entry name" value="DNA-DIRECTED RNA POLYMERASES I, II, AND III SUBUNIT RPABC5 FAMILY MEMBER"/>
    <property type="match status" value="1"/>
</dbReference>
<dbReference type="InterPro" id="IPR000268">
    <property type="entry name" value="RPABC5/Rpb10"/>
</dbReference>